<dbReference type="RefSeq" id="WP_146983151.1">
    <property type="nucleotide sequence ID" value="NZ_VOSM01000016.1"/>
</dbReference>
<feature type="domain" description="MmeI-like N-terminal" evidence="6">
    <location>
        <begin position="26"/>
        <end position="223"/>
    </location>
</feature>
<proteinExistence type="predicted"/>
<dbReference type="InterPro" id="IPR046817">
    <property type="entry name" value="MmeI_N"/>
</dbReference>
<evidence type="ECO:0000256" key="2">
    <source>
        <dbReference type="ARBA" id="ARBA00022603"/>
    </source>
</evidence>
<evidence type="ECO:0000259" key="6">
    <source>
        <dbReference type="Pfam" id="PF20464"/>
    </source>
</evidence>
<feature type="domain" description="MmeI-like DNA-methyltransferase" evidence="9">
    <location>
        <begin position="404"/>
        <end position="695"/>
    </location>
</feature>
<reference evidence="10 11" key="1">
    <citation type="submission" date="2019-08" db="EMBL/GenBank/DDBJ databases">
        <title>Bradymonadales sp. TMQ4.</title>
        <authorList>
            <person name="Liang Q."/>
        </authorList>
    </citation>
    <scope>NUCLEOTIDE SEQUENCE [LARGE SCALE GENOMIC DNA]</scope>
    <source>
        <strain evidence="10 11">TMQ4</strain>
    </source>
</reference>
<dbReference type="EC" id="2.1.1.72" evidence="1"/>
<dbReference type="PANTHER" id="PTHR33841:SF1">
    <property type="entry name" value="DNA METHYLTRANSFERASE A"/>
    <property type="match status" value="1"/>
</dbReference>
<dbReference type="InterPro" id="IPR046820">
    <property type="entry name" value="MmeI_TRD"/>
</dbReference>
<evidence type="ECO:0000256" key="1">
    <source>
        <dbReference type="ARBA" id="ARBA00011900"/>
    </source>
</evidence>
<name>A0A5C6X1B8_9DELT</name>
<dbReference type="Pfam" id="PF20464">
    <property type="entry name" value="MmeI_N"/>
    <property type="match status" value="1"/>
</dbReference>
<dbReference type="PANTHER" id="PTHR33841">
    <property type="entry name" value="DNA METHYLTRANSFERASE YEEA-RELATED"/>
    <property type="match status" value="1"/>
</dbReference>
<dbReference type="InterPro" id="IPR046819">
    <property type="entry name" value="MmeI_hel"/>
</dbReference>
<dbReference type="GO" id="GO:0009007">
    <property type="term" value="F:site-specific DNA-methyltransferase (adenine-specific) activity"/>
    <property type="evidence" value="ECO:0007669"/>
    <property type="project" value="UniProtKB-EC"/>
</dbReference>
<keyword evidence="3 10" id="KW-0808">Transferase</keyword>
<comment type="caution">
    <text evidence="10">The sequence shown here is derived from an EMBL/GenBank/DDBJ whole genome shotgun (WGS) entry which is preliminary data.</text>
</comment>
<dbReference type="Proteomes" id="UP000321412">
    <property type="component" value="Unassembled WGS sequence"/>
</dbReference>
<sequence length="1160" mass="131691">MPYNLQHLLNLVHDPDPTFDRDAVLAFIERWKDAGGAESRYSQTFFGELFGLMKLDFDILEGAASERHVVFEAPVTIPGESHPKRMDVYRAGRWVIEAKQGSFTHHAAPGHGRRGTKNYQDRMEAAFHQARRYAAYATDGVPPILMVVDVGYRFDIWTAFSGTFGGYGARGSFTLEELADPEVYSLLRDLLDDPSKRNPDLVAAHVTRDVAERLAVLAKNLEESGHDPEKIARFLMRCLFTMFAEDINLLENRLFEKYLRERWLPDPSRFKDELEALWRTMDTGGTIPFVGTIHHFNGALFRDAEALPLSKAQIEKLYEAARADWTNVEPSIFGTLLERALNPKERHALGAHYTPRAYIERLVRPTIEEPLREKWQLIEAEIKRLTATEGDEVPAEKDVKKAIELVLEFKKELGTIRILDPACGSGNFLYVTFDLLKRIEAEIDARLAELGHTQQTLGLADFSVTPAQFFGIEIKPWAKEIAELVIWIGYLQWWRRRHPNSLPSEPILRDHHNIELRDAVLAYDEKVPRLDEHGEPVTVWDGETMKVHPVTGEQVPDEKARKVVYDYVNPRKAEWPEADYVVGNPPFIGNYRMRDALTHGYVETLRKLYPNVPESCDYVMYWWARASDMLVGSILRRFGLITTNSIRQTFAQRVTSAVLSDKSHPASIVFAIPDHPWVDSQDGAAVRIAMTVVSLGEHDGTLGHVVSSLSEEHSGGEHEVVLELVRGVIHPNLKIGVDITAVMPLKAGENLSTRGVGLFGAGFKIDMHDAETLGEKNDDELKKHIRPLRNGRDLIHNPRGVLGIDFYGLSVDEVKSRFPAAYQWLFERVKPERDQNRRKSRRENWWIFGEPCATLRPALQDIRRYIVTPETSKHRVFQFLSADILTENTVVNFALEDAFYLGVFSSSLHVLWALASGGRLGVGNDPRYTKTRCFDPFPFPDATDEQKATIRDLGERLDALRKQQQEKHAKLTITDMYNVLEKLRAGESLSEKERTINEQGLVSSHLLPLHDELDRAVADAYGWPHDLEDEEILQRLVDLNRERAEEEARGLIRWLRPEYQNPEGTGAAVQNAMDTVVDEEEDEAESVVVLHERTWPKDELARHEAIKSLVKEKPGLTTEALQEHFTKGGRVKSRNASIEASLEALAAAGVVVEVDGGRWF</sequence>
<dbReference type="EMBL" id="VOSM01000016">
    <property type="protein sequence ID" value="TXD34033.1"/>
    <property type="molecule type" value="Genomic_DNA"/>
</dbReference>
<evidence type="ECO:0000259" key="9">
    <source>
        <dbReference type="Pfam" id="PF20473"/>
    </source>
</evidence>
<dbReference type="AlphaFoldDB" id="A0A5C6X1B8"/>
<dbReference type="Pfam" id="PF20465">
    <property type="entry name" value="MmeI_hel"/>
    <property type="match status" value="1"/>
</dbReference>
<organism evidence="10 11">
    <name type="scientific">Lujinxingia vulgaris</name>
    <dbReference type="NCBI Taxonomy" id="2600176"/>
    <lineage>
        <taxon>Bacteria</taxon>
        <taxon>Deltaproteobacteria</taxon>
        <taxon>Bradymonadales</taxon>
        <taxon>Lujinxingiaceae</taxon>
        <taxon>Lujinxingia</taxon>
    </lineage>
</organism>
<evidence type="ECO:0000259" key="7">
    <source>
        <dbReference type="Pfam" id="PF20465"/>
    </source>
</evidence>
<evidence type="ECO:0000313" key="11">
    <source>
        <dbReference type="Proteomes" id="UP000321412"/>
    </source>
</evidence>
<evidence type="ECO:0000256" key="5">
    <source>
        <dbReference type="SAM" id="Coils"/>
    </source>
</evidence>
<evidence type="ECO:0000259" key="8">
    <source>
        <dbReference type="Pfam" id="PF20466"/>
    </source>
</evidence>
<keyword evidence="11" id="KW-1185">Reference proteome</keyword>
<protein>
    <recommendedName>
        <fullName evidence="1">site-specific DNA-methyltransferase (adenine-specific)</fullName>
        <ecNumber evidence="1">2.1.1.72</ecNumber>
    </recommendedName>
</protein>
<evidence type="ECO:0000256" key="3">
    <source>
        <dbReference type="ARBA" id="ARBA00022679"/>
    </source>
</evidence>
<evidence type="ECO:0000256" key="4">
    <source>
        <dbReference type="ARBA" id="ARBA00047942"/>
    </source>
</evidence>
<dbReference type="InterPro" id="IPR029063">
    <property type="entry name" value="SAM-dependent_MTases_sf"/>
</dbReference>
<keyword evidence="5" id="KW-0175">Coiled coil</keyword>
<feature type="coiled-coil region" evidence="5">
    <location>
        <begin position="943"/>
        <end position="970"/>
    </location>
</feature>
<dbReference type="GO" id="GO:0032259">
    <property type="term" value="P:methylation"/>
    <property type="evidence" value="ECO:0007669"/>
    <property type="project" value="UniProtKB-KW"/>
</dbReference>
<comment type="catalytic activity">
    <reaction evidence="4">
        <text>a 2'-deoxyadenosine in DNA + S-adenosyl-L-methionine = an N(6)-methyl-2'-deoxyadenosine in DNA + S-adenosyl-L-homocysteine + H(+)</text>
        <dbReference type="Rhea" id="RHEA:15197"/>
        <dbReference type="Rhea" id="RHEA-COMP:12418"/>
        <dbReference type="Rhea" id="RHEA-COMP:12419"/>
        <dbReference type="ChEBI" id="CHEBI:15378"/>
        <dbReference type="ChEBI" id="CHEBI:57856"/>
        <dbReference type="ChEBI" id="CHEBI:59789"/>
        <dbReference type="ChEBI" id="CHEBI:90615"/>
        <dbReference type="ChEBI" id="CHEBI:90616"/>
        <dbReference type="EC" id="2.1.1.72"/>
    </reaction>
</comment>
<accession>A0A5C6X1B8</accession>
<dbReference type="PRINTS" id="PR00507">
    <property type="entry name" value="N12N6MTFRASE"/>
</dbReference>
<feature type="domain" description="MmeI-like helicase spacer" evidence="7">
    <location>
        <begin position="230"/>
        <end position="301"/>
    </location>
</feature>
<dbReference type="InterPro" id="IPR050953">
    <property type="entry name" value="N4_N6_ade-DNA_methylase"/>
</dbReference>
<dbReference type="Pfam" id="PF20466">
    <property type="entry name" value="MmeI_TRD"/>
    <property type="match status" value="1"/>
</dbReference>
<keyword evidence="2 10" id="KW-0489">Methyltransferase</keyword>
<dbReference type="Pfam" id="PF20473">
    <property type="entry name" value="MmeI_Mtase"/>
    <property type="match status" value="1"/>
</dbReference>
<feature type="domain" description="MmeI-like target recognition" evidence="8">
    <location>
        <begin position="767"/>
        <end position="941"/>
    </location>
</feature>
<gene>
    <name evidence="10" type="ORF">FRC98_19425</name>
</gene>
<dbReference type="InterPro" id="IPR046816">
    <property type="entry name" value="MmeI_Mtase"/>
</dbReference>
<dbReference type="SUPFAM" id="SSF53335">
    <property type="entry name" value="S-adenosyl-L-methionine-dependent methyltransferases"/>
    <property type="match status" value="1"/>
</dbReference>
<evidence type="ECO:0000313" key="10">
    <source>
        <dbReference type="EMBL" id="TXD34033.1"/>
    </source>
</evidence>
<dbReference type="OrthoDB" id="9761012at2"/>
<dbReference type="Gene3D" id="3.40.50.150">
    <property type="entry name" value="Vaccinia Virus protein VP39"/>
    <property type="match status" value="1"/>
</dbReference>